<organism evidence="1 2">
    <name type="scientific">Eleusine coracana subsp. coracana</name>
    <dbReference type="NCBI Taxonomy" id="191504"/>
    <lineage>
        <taxon>Eukaryota</taxon>
        <taxon>Viridiplantae</taxon>
        <taxon>Streptophyta</taxon>
        <taxon>Embryophyta</taxon>
        <taxon>Tracheophyta</taxon>
        <taxon>Spermatophyta</taxon>
        <taxon>Magnoliopsida</taxon>
        <taxon>Liliopsida</taxon>
        <taxon>Poales</taxon>
        <taxon>Poaceae</taxon>
        <taxon>PACMAD clade</taxon>
        <taxon>Chloridoideae</taxon>
        <taxon>Cynodonteae</taxon>
        <taxon>Eleusininae</taxon>
        <taxon>Eleusine</taxon>
    </lineage>
</organism>
<evidence type="ECO:0000313" key="2">
    <source>
        <dbReference type="Proteomes" id="UP001054889"/>
    </source>
</evidence>
<sequence length="392" mass="43106">MRCVVAPPSTTAAAAGRLSFPPRYSSLDCTDLSLVPTHAKTPRRRLRATARDAADDAAALMVARAEAGDFDEAQSLWTQLLHSSAAPRLLSAAPRLLRAYASLGRADEVLLAARELSLRAPASARAVYPLAVSCLGDAGELASMEAAALEMGRRGLRVGPATGDAFLRAYASWGTVPQMEAAYRRHRRTGLLPSPSTIRAVGAAYIARKKYFKLGAFARDAGMERRRDVGTLLWNLYLLSFAANFRMKSLQRAFLEMVGPGGVRPDLTTFNVRAAAFSKMCMFWDLHLTADHMRRDGVAPDLVTHGCFVDAYVERRLARNLTFAFDRLGYGGAEPVVATDDIVFEAFGKGGFHASSETLMESAGGKRRWTYYKLLGVYLRKTHRRNQVFWNY</sequence>
<dbReference type="Proteomes" id="UP001054889">
    <property type="component" value="Unassembled WGS sequence"/>
</dbReference>
<dbReference type="PANTHER" id="PTHR47493:SF1">
    <property type="entry name" value="OS08G0520200 PROTEIN"/>
    <property type="match status" value="1"/>
</dbReference>
<dbReference type="InterPro" id="IPR011990">
    <property type="entry name" value="TPR-like_helical_dom_sf"/>
</dbReference>
<comment type="caution">
    <text evidence="1">The sequence shown here is derived from an EMBL/GenBank/DDBJ whole genome shotgun (WGS) entry which is preliminary data.</text>
</comment>
<gene>
    <name evidence="1" type="primary">ga21512</name>
    <name evidence="1" type="ORF">PR202_ga21512</name>
</gene>
<proteinExistence type="predicted"/>
<evidence type="ECO:0008006" key="3">
    <source>
        <dbReference type="Google" id="ProtNLM"/>
    </source>
</evidence>
<reference evidence="1" key="2">
    <citation type="submission" date="2021-12" db="EMBL/GenBank/DDBJ databases">
        <title>Resequencing data analysis of finger millet.</title>
        <authorList>
            <person name="Hatakeyama M."/>
            <person name="Aluri S."/>
            <person name="Balachadran M.T."/>
            <person name="Sivarajan S.R."/>
            <person name="Poveda L."/>
            <person name="Shimizu-Inatsugi R."/>
            <person name="Schlapbach R."/>
            <person name="Sreeman S.M."/>
            <person name="Shimizu K.K."/>
        </authorList>
    </citation>
    <scope>NUCLEOTIDE SEQUENCE</scope>
</reference>
<dbReference type="EMBL" id="BQKI01000010">
    <property type="protein sequence ID" value="GJN04006.1"/>
    <property type="molecule type" value="Genomic_DNA"/>
</dbReference>
<dbReference type="AlphaFoldDB" id="A0AAV5D0T5"/>
<keyword evidence="2" id="KW-1185">Reference proteome</keyword>
<dbReference type="Gene3D" id="1.25.40.10">
    <property type="entry name" value="Tetratricopeptide repeat domain"/>
    <property type="match status" value="2"/>
</dbReference>
<reference evidence="1" key="1">
    <citation type="journal article" date="2018" name="DNA Res.">
        <title>Multiple hybrid de novo genome assembly of finger millet, an orphan allotetraploid crop.</title>
        <authorList>
            <person name="Hatakeyama M."/>
            <person name="Aluri S."/>
            <person name="Balachadran M.T."/>
            <person name="Sivarajan S.R."/>
            <person name="Patrignani A."/>
            <person name="Gruter S."/>
            <person name="Poveda L."/>
            <person name="Shimizu-Inatsugi R."/>
            <person name="Baeten J."/>
            <person name="Francoijs K.J."/>
            <person name="Nataraja K.N."/>
            <person name="Reddy Y.A.N."/>
            <person name="Phadnis S."/>
            <person name="Ravikumar R.L."/>
            <person name="Schlapbach R."/>
            <person name="Sreeman S.M."/>
            <person name="Shimizu K.K."/>
        </authorList>
    </citation>
    <scope>NUCLEOTIDE SEQUENCE</scope>
</reference>
<protein>
    <recommendedName>
        <fullName evidence="3">Pentatricopeptide repeat-containing protein</fullName>
    </recommendedName>
</protein>
<evidence type="ECO:0000313" key="1">
    <source>
        <dbReference type="EMBL" id="GJN04006.1"/>
    </source>
</evidence>
<name>A0AAV5D0T5_ELECO</name>
<dbReference type="PANTHER" id="PTHR47493">
    <property type="entry name" value="OS08G0520200 PROTEIN"/>
    <property type="match status" value="1"/>
</dbReference>
<accession>A0AAV5D0T5</accession>